<dbReference type="InterPro" id="IPR043504">
    <property type="entry name" value="Peptidase_S1_PA_chymotrypsin"/>
</dbReference>
<dbReference type="PANTHER" id="PTHR24276:SF98">
    <property type="entry name" value="FI18310P1-RELATED"/>
    <property type="match status" value="1"/>
</dbReference>
<dbReference type="SUPFAM" id="SSF50494">
    <property type="entry name" value="Trypsin-like serine proteases"/>
    <property type="match status" value="1"/>
</dbReference>
<dbReference type="PANTHER" id="PTHR24276">
    <property type="entry name" value="POLYSERASE-RELATED"/>
    <property type="match status" value="1"/>
</dbReference>
<dbReference type="GO" id="GO:0004252">
    <property type="term" value="F:serine-type endopeptidase activity"/>
    <property type="evidence" value="ECO:0007669"/>
    <property type="project" value="InterPro"/>
</dbReference>
<dbReference type="InterPro" id="IPR001314">
    <property type="entry name" value="Peptidase_S1A"/>
</dbReference>
<accession>A0A1H0F3X8</accession>
<evidence type="ECO:0000256" key="5">
    <source>
        <dbReference type="ARBA" id="ARBA00023157"/>
    </source>
</evidence>
<dbReference type="InterPro" id="IPR018114">
    <property type="entry name" value="TRYPSIN_HIS"/>
</dbReference>
<dbReference type="OrthoDB" id="3657335at2"/>
<keyword evidence="6" id="KW-0732">Signal</keyword>
<evidence type="ECO:0000256" key="4">
    <source>
        <dbReference type="ARBA" id="ARBA00022825"/>
    </source>
</evidence>
<reference evidence="9" key="1">
    <citation type="submission" date="2016-10" db="EMBL/GenBank/DDBJ databases">
        <authorList>
            <person name="Varghese N."/>
            <person name="Submissions S."/>
        </authorList>
    </citation>
    <scope>NUCLEOTIDE SEQUENCE [LARGE SCALE GENOMIC DNA]</scope>
    <source>
        <strain evidence="9">IBRC-M 10655</strain>
    </source>
</reference>
<name>A0A1H0F3X8_9PSEU</name>
<proteinExistence type="inferred from homology"/>
<dbReference type="InterPro" id="IPR009003">
    <property type="entry name" value="Peptidase_S1_PA"/>
</dbReference>
<evidence type="ECO:0000256" key="6">
    <source>
        <dbReference type="SAM" id="SignalP"/>
    </source>
</evidence>
<evidence type="ECO:0000313" key="8">
    <source>
        <dbReference type="EMBL" id="SDN89256.1"/>
    </source>
</evidence>
<dbReference type="GO" id="GO:0006508">
    <property type="term" value="P:proteolysis"/>
    <property type="evidence" value="ECO:0007669"/>
    <property type="project" value="UniProtKB-KW"/>
</dbReference>
<dbReference type="SMART" id="SM00020">
    <property type="entry name" value="Tryp_SPc"/>
    <property type="match status" value="1"/>
</dbReference>
<dbReference type="PROSITE" id="PS50240">
    <property type="entry name" value="TRYPSIN_DOM"/>
    <property type="match status" value="1"/>
</dbReference>
<gene>
    <name evidence="8" type="ORF">SAMN05192558_101217</name>
</gene>
<evidence type="ECO:0000256" key="3">
    <source>
        <dbReference type="ARBA" id="ARBA00022801"/>
    </source>
</evidence>
<keyword evidence="4" id="KW-0720">Serine protease</keyword>
<dbReference type="PROSITE" id="PS00134">
    <property type="entry name" value="TRYPSIN_HIS"/>
    <property type="match status" value="1"/>
</dbReference>
<dbReference type="AlphaFoldDB" id="A0A1H0F3X8"/>
<comment type="similarity">
    <text evidence="1">Belongs to the peptidase S1 family.</text>
</comment>
<dbReference type="Proteomes" id="UP000199651">
    <property type="component" value="Unassembled WGS sequence"/>
</dbReference>
<evidence type="ECO:0000259" key="7">
    <source>
        <dbReference type="PROSITE" id="PS50240"/>
    </source>
</evidence>
<keyword evidence="5" id="KW-1015">Disulfide bond</keyword>
<evidence type="ECO:0000256" key="1">
    <source>
        <dbReference type="ARBA" id="ARBA00007664"/>
    </source>
</evidence>
<organism evidence="8 9">
    <name type="scientific">Actinokineospora alba</name>
    <dbReference type="NCBI Taxonomy" id="504798"/>
    <lineage>
        <taxon>Bacteria</taxon>
        <taxon>Bacillati</taxon>
        <taxon>Actinomycetota</taxon>
        <taxon>Actinomycetes</taxon>
        <taxon>Pseudonocardiales</taxon>
        <taxon>Pseudonocardiaceae</taxon>
        <taxon>Actinokineospora</taxon>
    </lineage>
</organism>
<evidence type="ECO:0000256" key="2">
    <source>
        <dbReference type="ARBA" id="ARBA00022670"/>
    </source>
</evidence>
<dbReference type="CDD" id="cd00190">
    <property type="entry name" value="Tryp_SPc"/>
    <property type="match status" value="1"/>
</dbReference>
<dbReference type="STRING" id="504798.SAMN05421871_103653"/>
<dbReference type="Gene3D" id="2.40.10.10">
    <property type="entry name" value="Trypsin-like serine proteases"/>
    <property type="match status" value="1"/>
</dbReference>
<dbReference type="FunFam" id="2.40.10.10:FF:000073">
    <property type="entry name" value="Trypsin alpha"/>
    <property type="match status" value="1"/>
</dbReference>
<sequence length="263" mass="26825">MKVKALLVGVLAVTAATVTAFSVSGAANAAPTGDVQPFIVGGGNATETYSFMVSLQNDAGRHFCGGSLIKADWVVTAAHCVEGSEASEIQVRVGTIDHTTGGQTAKVDKVIAHPKYQGDHDIALLKLSSSVTEAPIALAASAGETGTKTRIIGWGQTCPVKGGCGAPETLQELDTSIVADTECEQGFNEANELCTDNPGDKAGACYGDSGGPQIKKVDGKWELVGATSRAGGQTSDCAVDPSIYTDVTAFKAWIDETIAGGSS</sequence>
<feature type="signal peptide" evidence="6">
    <location>
        <begin position="1"/>
        <end position="29"/>
    </location>
</feature>
<feature type="domain" description="Peptidase S1" evidence="7">
    <location>
        <begin position="39"/>
        <end position="259"/>
    </location>
</feature>
<feature type="chain" id="PRO_5011747570" evidence="6">
    <location>
        <begin position="30"/>
        <end position="263"/>
    </location>
</feature>
<evidence type="ECO:0000313" key="9">
    <source>
        <dbReference type="Proteomes" id="UP000199651"/>
    </source>
</evidence>
<dbReference type="InterPro" id="IPR050430">
    <property type="entry name" value="Peptidase_S1"/>
</dbReference>
<dbReference type="PRINTS" id="PR00722">
    <property type="entry name" value="CHYMOTRYPSIN"/>
</dbReference>
<keyword evidence="2" id="KW-0645">Protease</keyword>
<keyword evidence="3" id="KW-0378">Hydrolase</keyword>
<dbReference type="InterPro" id="IPR001254">
    <property type="entry name" value="Trypsin_dom"/>
</dbReference>
<keyword evidence="9" id="KW-1185">Reference proteome</keyword>
<dbReference type="EMBL" id="FNJB01000001">
    <property type="protein sequence ID" value="SDN89256.1"/>
    <property type="molecule type" value="Genomic_DNA"/>
</dbReference>
<dbReference type="Pfam" id="PF00089">
    <property type="entry name" value="Trypsin"/>
    <property type="match status" value="1"/>
</dbReference>
<dbReference type="RefSeq" id="WP_091368500.1">
    <property type="nucleotide sequence ID" value="NZ_FNDV01000003.1"/>
</dbReference>
<protein>
    <submittedName>
        <fullName evidence="8">Trypsin</fullName>
    </submittedName>
</protein>